<evidence type="ECO:0000313" key="3">
    <source>
        <dbReference type="WBParaSite" id="TTAC_0000230001-mRNA-1"/>
    </source>
</evidence>
<reference evidence="3" key="1">
    <citation type="submission" date="2017-02" db="UniProtKB">
        <authorList>
            <consortium name="WormBaseParasite"/>
        </authorList>
    </citation>
    <scope>IDENTIFICATION</scope>
</reference>
<evidence type="ECO:0000313" key="2">
    <source>
        <dbReference type="Proteomes" id="UP000274429"/>
    </source>
</evidence>
<name>A0A0R3WNG2_HYDTA</name>
<evidence type="ECO:0000313" key="1">
    <source>
        <dbReference type="EMBL" id="VDM19517.1"/>
    </source>
</evidence>
<protein>
    <submittedName>
        <fullName evidence="3">IgGFc_binding domain-containing protein</fullName>
    </submittedName>
</protein>
<sequence>MPLTTCIADFNIISTGEKVMPSDATNSPATIQQGQMFVPTVTNGGNIDPYVVTRAEPCGSMVMQQACVSPYVGEYIGRNCGVVCAMGVNGVVSEPLVVSSTSTLTSSEDAFIFMSAHEKADHIRHLAQISGCHLSSSQLIPISLPMYGGTGRVNIQYPHDPKLVFVPANAKGWIGVVVRPTLMSDQAAQHVMTSEHQAACYENQCSASTNAVPPPPSPTPICAMVEC</sequence>
<dbReference type="EMBL" id="UYWX01000928">
    <property type="protein sequence ID" value="VDM19517.1"/>
    <property type="molecule type" value="Genomic_DNA"/>
</dbReference>
<dbReference type="Proteomes" id="UP000274429">
    <property type="component" value="Unassembled WGS sequence"/>
</dbReference>
<proteinExistence type="predicted"/>
<dbReference type="WBParaSite" id="TTAC_0000230001-mRNA-1">
    <property type="protein sequence ID" value="TTAC_0000230001-mRNA-1"/>
    <property type="gene ID" value="TTAC_0000230001"/>
</dbReference>
<gene>
    <name evidence="1" type="ORF">TTAC_LOCUS2287</name>
</gene>
<keyword evidence="2" id="KW-1185">Reference proteome</keyword>
<reference evidence="1 2" key="2">
    <citation type="submission" date="2018-11" db="EMBL/GenBank/DDBJ databases">
        <authorList>
            <consortium name="Pathogen Informatics"/>
        </authorList>
    </citation>
    <scope>NUCLEOTIDE SEQUENCE [LARGE SCALE GENOMIC DNA]</scope>
</reference>
<dbReference type="AlphaFoldDB" id="A0A0R3WNG2"/>
<organism evidence="3">
    <name type="scientific">Hydatigena taeniaeformis</name>
    <name type="common">Feline tapeworm</name>
    <name type="synonym">Taenia taeniaeformis</name>
    <dbReference type="NCBI Taxonomy" id="6205"/>
    <lineage>
        <taxon>Eukaryota</taxon>
        <taxon>Metazoa</taxon>
        <taxon>Spiralia</taxon>
        <taxon>Lophotrochozoa</taxon>
        <taxon>Platyhelminthes</taxon>
        <taxon>Cestoda</taxon>
        <taxon>Eucestoda</taxon>
        <taxon>Cyclophyllidea</taxon>
        <taxon>Taeniidae</taxon>
        <taxon>Hydatigera</taxon>
    </lineage>
</organism>
<accession>A0A0R3WNG2</accession>